<evidence type="ECO:0000313" key="5">
    <source>
        <dbReference type="EMBL" id="OES44600.1"/>
    </source>
</evidence>
<organism evidence="5 6">
    <name type="scientific">Domibacillus iocasae</name>
    <dbReference type="NCBI Taxonomy" id="1714016"/>
    <lineage>
        <taxon>Bacteria</taxon>
        <taxon>Bacillati</taxon>
        <taxon>Bacillota</taxon>
        <taxon>Bacilli</taxon>
        <taxon>Bacillales</taxon>
        <taxon>Bacillaceae</taxon>
        <taxon>Domibacillus</taxon>
    </lineage>
</organism>
<dbReference type="AlphaFoldDB" id="A0A1E7DND3"/>
<dbReference type="CDD" id="cd01948">
    <property type="entry name" value="EAL"/>
    <property type="match status" value="1"/>
</dbReference>
<dbReference type="Pfam" id="PF00563">
    <property type="entry name" value="EAL"/>
    <property type="match status" value="1"/>
</dbReference>
<dbReference type="Gene3D" id="3.20.20.450">
    <property type="entry name" value="EAL domain"/>
    <property type="match status" value="1"/>
</dbReference>
<dbReference type="NCBIfam" id="TIGR00254">
    <property type="entry name" value="GGDEF"/>
    <property type="match status" value="1"/>
</dbReference>
<dbReference type="InterPro" id="IPR029787">
    <property type="entry name" value="Nucleotide_cyclase"/>
</dbReference>
<evidence type="ECO:0008006" key="7">
    <source>
        <dbReference type="Google" id="ProtNLM"/>
    </source>
</evidence>
<dbReference type="InterPro" id="IPR052155">
    <property type="entry name" value="Biofilm_reg_signaling"/>
</dbReference>
<dbReference type="STRING" id="1714016.BA724_10065"/>
<evidence type="ECO:0000259" key="3">
    <source>
        <dbReference type="PROSITE" id="PS50883"/>
    </source>
</evidence>
<dbReference type="SUPFAM" id="SSF55073">
    <property type="entry name" value="Nucleotide cyclase"/>
    <property type="match status" value="1"/>
</dbReference>
<dbReference type="InterPro" id="IPR000160">
    <property type="entry name" value="GGDEF_dom"/>
</dbReference>
<gene>
    <name evidence="5" type="ORF">BA724_10065</name>
</gene>
<dbReference type="InterPro" id="IPR000700">
    <property type="entry name" value="PAS-assoc_C"/>
</dbReference>
<dbReference type="PROSITE" id="PS50887">
    <property type="entry name" value="GGDEF"/>
    <property type="match status" value="1"/>
</dbReference>
<dbReference type="Pfam" id="PF00990">
    <property type="entry name" value="GGDEF"/>
    <property type="match status" value="1"/>
</dbReference>
<dbReference type="Gene3D" id="3.30.70.270">
    <property type="match status" value="1"/>
</dbReference>
<dbReference type="SMART" id="SM00267">
    <property type="entry name" value="GGDEF"/>
    <property type="match status" value="1"/>
</dbReference>
<proteinExistence type="predicted"/>
<dbReference type="SMART" id="SM00052">
    <property type="entry name" value="EAL"/>
    <property type="match status" value="1"/>
</dbReference>
<dbReference type="InterPro" id="IPR043128">
    <property type="entry name" value="Rev_trsase/Diguanyl_cyclase"/>
</dbReference>
<dbReference type="Proteomes" id="UP000095658">
    <property type="component" value="Unassembled WGS sequence"/>
</dbReference>
<dbReference type="SUPFAM" id="SSF55785">
    <property type="entry name" value="PYP-like sensor domain (PAS domain)"/>
    <property type="match status" value="2"/>
</dbReference>
<dbReference type="OrthoDB" id="9759607at2"/>
<dbReference type="PROSITE" id="PS50112">
    <property type="entry name" value="PAS"/>
    <property type="match status" value="2"/>
</dbReference>
<reference evidence="5 6" key="1">
    <citation type="submission" date="2016-06" db="EMBL/GenBank/DDBJ databases">
        <title>Domibacillus iocasae genome sequencing.</title>
        <authorList>
            <person name="Verma A."/>
            <person name="Pal Y."/>
            <person name="Ojha A.K."/>
            <person name="Krishnamurthi S."/>
        </authorList>
    </citation>
    <scope>NUCLEOTIDE SEQUENCE [LARGE SCALE GENOMIC DNA]</scope>
    <source>
        <strain evidence="5 6">DSM 29979</strain>
    </source>
</reference>
<dbReference type="PANTHER" id="PTHR44757">
    <property type="entry name" value="DIGUANYLATE CYCLASE DGCP"/>
    <property type="match status" value="1"/>
</dbReference>
<dbReference type="RefSeq" id="WP_069939190.1">
    <property type="nucleotide sequence ID" value="NZ_MAMP01000022.1"/>
</dbReference>
<name>A0A1E7DND3_9BACI</name>
<sequence>MNRENKEQTVHRTSDTGEWNTVDVSLFVNIEGKVIQASQGFTNLFGWTHLELNGRMLDDLNFVPSFLQDEFASDVERLLGGKEIALKETKRKRKDGQLIDVTVAFTPIRNEHQQITAFASIFQDASEYVQAKKRLKESEQRYKSLFDYNPHAVFTFDMDGKFTSGNKAFEHLSGYPLRNLHNFSFAFLAIPEDRKRAMIHFKKASKGETQEYETTIINHAGQRINLHIVNSPIVVDDEITGVYGIATNITDRKKDEDKLERLAFYDQTTGAANRHLFSRDIKAVLKRAETEHFQFALLHLNGDRFKYINEALGLEAGDAVLTSMTERIRICLPPNGALYRFDGDNFFIILQPILDSREAVDVAGQIAEAFRQPWKVNGHELTVTASIGIALYPQNGETEALLMKRSDQALDHVKREGKNMYQFFDESIGSCSDSFLDLETDLQHAIERQEFQLFYQPKLDLATNRIIGAEALIRWYHPEKGMISPEQFIPVAEQNGQIYEITKWVLKEACRQSREWTKHQLPSHVSVNISPHHLYRRDLVQTILDTIKESGIQPNQLEVEITENGLVQNVDTAVETISKLKKIGIQVSIDDFGTGFSSLSYLKTLPVDTLKMDRSFIHNLSEKGKDQMIVQSVIQLARAMKLTVVAEGVEEEDHLLILKEAGCQIAQGYFINRPVPNNEYVKWLHDSHFDW</sequence>
<dbReference type="FunFam" id="3.20.20.450:FF:000001">
    <property type="entry name" value="Cyclic di-GMP phosphodiesterase yahA"/>
    <property type="match status" value="1"/>
</dbReference>
<dbReference type="EMBL" id="MAMP01000022">
    <property type="protein sequence ID" value="OES44600.1"/>
    <property type="molecule type" value="Genomic_DNA"/>
</dbReference>
<comment type="caution">
    <text evidence="5">The sequence shown here is derived from an EMBL/GenBank/DDBJ whole genome shotgun (WGS) entry which is preliminary data.</text>
</comment>
<keyword evidence="6" id="KW-1185">Reference proteome</keyword>
<dbReference type="Gene3D" id="3.30.450.20">
    <property type="entry name" value="PAS domain"/>
    <property type="match status" value="2"/>
</dbReference>
<evidence type="ECO:0000313" key="6">
    <source>
        <dbReference type="Proteomes" id="UP000095658"/>
    </source>
</evidence>
<dbReference type="Pfam" id="PF13188">
    <property type="entry name" value="PAS_8"/>
    <property type="match status" value="1"/>
</dbReference>
<dbReference type="CDD" id="cd00130">
    <property type="entry name" value="PAS"/>
    <property type="match status" value="2"/>
</dbReference>
<accession>A0A1E7DND3</accession>
<dbReference type="Pfam" id="PF13426">
    <property type="entry name" value="PAS_9"/>
    <property type="match status" value="1"/>
</dbReference>
<dbReference type="PROSITE" id="PS50113">
    <property type="entry name" value="PAC"/>
    <property type="match status" value="2"/>
</dbReference>
<dbReference type="SMART" id="SM00091">
    <property type="entry name" value="PAS"/>
    <property type="match status" value="2"/>
</dbReference>
<feature type="domain" description="EAL" evidence="3">
    <location>
        <begin position="435"/>
        <end position="688"/>
    </location>
</feature>
<dbReference type="InterPro" id="IPR001633">
    <property type="entry name" value="EAL_dom"/>
</dbReference>
<feature type="domain" description="PAC" evidence="2">
    <location>
        <begin position="210"/>
        <end position="261"/>
    </location>
</feature>
<feature type="domain" description="PAC" evidence="2">
    <location>
        <begin position="85"/>
        <end position="137"/>
    </location>
</feature>
<evidence type="ECO:0000259" key="4">
    <source>
        <dbReference type="PROSITE" id="PS50887"/>
    </source>
</evidence>
<evidence type="ECO:0000259" key="2">
    <source>
        <dbReference type="PROSITE" id="PS50113"/>
    </source>
</evidence>
<dbReference type="InterPro" id="IPR035965">
    <property type="entry name" value="PAS-like_dom_sf"/>
</dbReference>
<dbReference type="SMART" id="SM00086">
    <property type="entry name" value="PAC"/>
    <property type="match status" value="2"/>
</dbReference>
<feature type="domain" description="PAS" evidence="1">
    <location>
        <begin position="26"/>
        <end position="79"/>
    </location>
</feature>
<dbReference type="InterPro" id="IPR035919">
    <property type="entry name" value="EAL_sf"/>
</dbReference>
<evidence type="ECO:0000259" key="1">
    <source>
        <dbReference type="PROSITE" id="PS50112"/>
    </source>
</evidence>
<dbReference type="SUPFAM" id="SSF141868">
    <property type="entry name" value="EAL domain-like"/>
    <property type="match status" value="1"/>
</dbReference>
<dbReference type="InterPro" id="IPR000014">
    <property type="entry name" value="PAS"/>
</dbReference>
<feature type="domain" description="GGDEF" evidence="4">
    <location>
        <begin position="293"/>
        <end position="426"/>
    </location>
</feature>
<dbReference type="PROSITE" id="PS50883">
    <property type="entry name" value="EAL"/>
    <property type="match status" value="1"/>
</dbReference>
<dbReference type="CDD" id="cd01949">
    <property type="entry name" value="GGDEF"/>
    <property type="match status" value="1"/>
</dbReference>
<dbReference type="InterPro" id="IPR001610">
    <property type="entry name" value="PAC"/>
</dbReference>
<dbReference type="NCBIfam" id="TIGR00229">
    <property type="entry name" value="sensory_box"/>
    <property type="match status" value="2"/>
</dbReference>
<protein>
    <recommendedName>
        <fullName evidence="7">Diguanylate cyclase</fullName>
    </recommendedName>
</protein>
<feature type="domain" description="PAS" evidence="1">
    <location>
        <begin position="138"/>
        <end position="208"/>
    </location>
</feature>
<dbReference type="PANTHER" id="PTHR44757:SF2">
    <property type="entry name" value="BIOFILM ARCHITECTURE MAINTENANCE PROTEIN MBAA"/>
    <property type="match status" value="1"/>
</dbReference>